<evidence type="ECO:0000313" key="7">
    <source>
        <dbReference type="EMBL" id="PHZ84135.1"/>
    </source>
</evidence>
<dbReference type="PROSITE" id="PS51918">
    <property type="entry name" value="RADICAL_SAM"/>
    <property type="match status" value="1"/>
</dbReference>
<accession>A0A2G4YPA8</accession>
<dbReference type="Proteomes" id="UP000229730">
    <property type="component" value="Unassembled WGS sequence"/>
</dbReference>
<dbReference type="InterPro" id="IPR034474">
    <property type="entry name" value="Methyltransferase_Class_D"/>
</dbReference>
<comment type="caution">
    <text evidence="7">The sequence shown here is derived from an EMBL/GenBank/DDBJ whole genome shotgun (WGS) entry which is preliminary data.</text>
</comment>
<keyword evidence="5" id="KW-0411">Iron-sulfur</keyword>
<dbReference type="InterPro" id="IPR007197">
    <property type="entry name" value="rSAM"/>
</dbReference>
<proteinExistence type="predicted"/>
<evidence type="ECO:0000259" key="6">
    <source>
        <dbReference type="PROSITE" id="PS51918"/>
    </source>
</evidence>
<feature type="domain" description="Radical SAM core" evidence="6">
    <location>
        <begin position="97"/>
        <end position="310"/>
    </location>
</feature>
<dbReference type="Pfam" id="PF23545">
    <property type="entry name" value="Zn_ribbon_HMPTM"/>
    <property type="match status" value="1"/>
</dbReference>
<sequence>MSNETRKQTPYIFYGQTTSLCEECLDLVPAKILIEGTDVFYQKRCAMHGVQKTKVSSDADYFRKTKAYIKPGDRPLTYQSKTDYGCPLDCGLCPDHEQHSCLALIEINEECNLECPVCFAESSPEKKTHRSLVEIEAMMDALVRSEGEPDVLQISGGEPTIHPQIFDILDSAKSRPIKHLMINTNGVRLARDRDFVRKLADYAPGFEVYLQFDSLEKAVLENLRGIDLRTIRRKALEHLEEFNISTSLVVTVKKGVNDHEIGAIIDHALTFKCVRGITFQPVQDVGRNAGFDKNTDRLLLTDVRRAIYEQSDIFTPDDIIPLPCNPESIAIAYGLRLGKQVMPITSLIPQEDLIAEVPNAVAFEKNDRLRDKVIDLFSLSSGDLNTAERMSSLLCCLPEVPVLENLGYENIFRITIVQFLDAANFCVGNVKRSCIHFITPELEIIPFDTYNLFYRNGLVHEMRKKQRGLYDS</sequence>
<dbReference type="GO" id="GO:0046872">
    <property type="term" value="F:metal ion binding"/>
    <property type="evidence" value="ECO:0007669"/>
    <property type="project" value="UniProtKB-KW"/>
</dbReference>
<dbReference type="InParanoid" id="A0A2G4YPA8"/>
<evidence type="ECO:0000313" key="8">
    <source>
        <dbReference type="Proteomes" id="UP000229730"/>
    </source>
</evidence>
<dbReference type="InterPro" id="IPR013785">
    <property type="entry name" value="Aldolase_TIM"/>
</dbReference>
<evidence type="ECO:0000256" key="2">
    <source>
        <dbReference type="ARBA" id="ARBA00022691"/>
    </source>
</evidence>
<dbReference type="SFLD" id="SFLDG01100">
    <property type="entry name" value="methyltransferase_(Class_D)"/>
    <property type="match status" value="1"/>
</dbReference>
<keyword evidence="4" id="KW-0408">Iron</keyword>
<keyword evidence="3" id="KW-0479">Metal-binding</keyword>
<evidence type="ECO:0000256" key="4">
    <source>
        <dbReference type="ARBA" id="ARBA00023004"/>
    </source>
</evidence>
<dbReference type="GO" id="GO:0003824">
    <property type="term" value="F:catalytic activity"/>
    <property type="evidence" value="ECO:0007669"/>
    <property type="project" value="InterPro"/>
</dbReference>
<comment type="cofactor">
    <cofactor evidence="1">
        <name>[4Fe-4S] cluster</name>
        <dbReference type="ChEBI" id="CHEBI:49883"/>
    </cofactor>
</comment>
<dbReference type="OrthoDB" id="9792276at2"/>
<dbReference type="EMBL" id="PDEM01000025">
    <property type="protein sequence ID" value="PHZ84135.1"/>
    <property type="molecule type" value="Genomic_DNA"/>
</dbReference>
<evidence type="ECO:0000256" key="5">
    <source>
        <dbReference type="ARBA" id="ARBA00023014"/>
    </source>
</evidence>
<evidence type="ECO:0000256" key="3">
    <source>
        <dbReference type="ARBA" id="ARBA00022723"/>
    </source>
</evidence>
<dbReference type="AlphaFoldDB" id="A0A2G4YPA8"/>
<dbReference type="GO" id="GO:0051536">
    <property type="term" value="F:iron-sulfur cluster binding"/>
    <property type="evidence" value="ECO:0007669"/>
    <property type="project" value="UniProtKB-KW"/>
</dbReference>
<name>A0A2G4YPA8_9PROT</name>
<dbReference type="SFLD" id="SFLDG01067">
    <property type="entry name" value="SPASM/twitch_domain_containing"/>
    <property type="match status" value="1"/>
</dbReference>
<dbReference type="PANTHER" id="PTHR43306:SF1">
    <property type="entry name" value="7,8-DIHYDRO-6-HYDROXYMETHYLPTERIN DIMETHYLTRANSFERASE"/>
    <property type="match status" value="1"/>
</dbReference>
<dbReference type="SFLD" id="SFLDS00029">
    <property type="entry name" value="Radical_SAM"/>
    <property type="match status" value="1"/>
</dbReference>
<dbReference type="InterPro" id="IPR058240">
    <property type="entry name" value="rSAM_sf"/>
</dbReference>
<dbReference type="Pfam" id="PF04055">
    <property type="entry name" value="Radical_SAM"/>
    <property type="match status" value="1"/>
</dbReference>
<dbReference type="SUPFAM" id="SSF102114">
    <property type="entry name" value="Radical SAM enzymes"/>
    <property type="match status" value="1"/>
</dbReference>
<reference evidence="7 8" key="1">
    <citation type="submission" date="2017-10" db="EMBL/GenBank/DDBJ databases">
        <title>Frigbacter circumglobatus gen. nov. sp. nov., isolated from sediment cultured in situ.</title>
        <authorList>
            <person name="Zhao Z."/>
        </authorList>
    </citation>
    <scope>NUCLEOTIDE SEQUENCE [LARGE SCALE GENOMIC DNA]</scope>
    <source>
        <strain evidence="7 8">ZYL</strain>
    </source>
</reference>
<dbReference type="CDD" id="cd01335">
    <property type="entry name" value="Radical_SAM"/>
    <property type="match status" value="1"/>
</dbReference>
<evidence type="ECO:0000256" key="1">
    <source>
        <dbReference type="ARBA" id="ARBA00001966"/>
    </source>
</evidence>
<keyword evidence="2" id="KW-0949">S-adenosyl-L-methionine</keyword>
<dbReference type="Gene3D" id="3.20.20.70">
    <property type="entry name" value="Aldolase class I"/>
    <property type="match status" value="1"/>
</dbReference>
<organism evidence="7 8">
    <name type="scientific">Paremcibacter congregatus</name>
    <dbReference type="NCBI Taxonomy" id="2043170"/>
    <lineage>
        <taxon>Bacteria</taxon>
        <taxon>Pseudomonadati</taxon>
        <taxon>Pseudomonadota</taxon>
        <taxon>Alphaproteobacteria</taxon>
        <taxon>Emcibacterales</taxon>
        <taxon>Emcibacteraceae</taxon>
        <taxon>Paremcibacter</taxon>
    </lineage>
</organism>
<dbReference type="RefSeq" id="WP_099473993.1">
    <property type="nucleotide sequence ID" value="NZ_CP041025.1"/>
</dbReference>
<dbReference type="InterPro" id="IPR056488">
    <property type="entry name" value="Zn_ribbon_HMPTM"/>
</dbReference>
<keyword evidence="8" id="KW-1185">Reference proteome</keyword>
<protein>
    <submittedName>
        <fullName evidence="7">Radical SAM protein</fullName>
    </submittedName>
</protein>
<gene>
    <name evidence="7" type="ORF">CRD36_13135</name>
</gene>
<dbReference type="PANTHER" id="PTHR43306">
    <property type="entry name" value="7,8-DIHYDRO-6-HYDROXYMETHYLPTERIN DIMETHYLTRANSFERASE"/>
    <property type="match status" value="1"/>
</dbReference>